<protein>
    <submittedName>
        <fullName evidence="4">Apple domain-containing protein</fullName>
    </submittedName>
</protein>
<evidence type="ECO:0000256" key="1">
    <source>
        <dbReference type="SAM" id="SignalP"/>
    </source>
</evidence>
<reference evidence="2 3" key="2">
    <citation type="submission" date="2018-11" db="EMBL/GenBank/DDBJ databases">
        <authorList>
            <consortium name="Pathogen Informatics"/>
        </authorList>
    </citation>
    <scope>NUCLEOTIDE SEQUENCE [LARGE SCALE GENOMIC DNA]</scope>
</reference>
<gene>
    <name evidence="2" type="ORF">NBR_LOCUS20640</name>
</gene>
<dbReference type="EMBL" id="UYSL01025359">
    <property type="protein sequence ID" value="VDL84377.1"/>
    <property type="molecule type" value="Genomic_DNA"/>
</dbReference>
<dbReference type="Proteomes" id="UP000271162">
    <property type="component" value="Unassembled WGS sequence"/>
</dbReference>
<dbReference type="AlphaFoldDB" id="A0A0N4YTR7"/>
<accession>A0A0N4YTR7</accession>
<feature type="chain" id="PRO_5043126114" evidence="1">
    <location>
        <begin position="18"/>
        <end position="132"/>
    </location>
</feature>
<evidence type="ECO:0000313" key="2">
    <source>
        <dbReference type="EMBL" id="VDL84377.1"/>
    </source>
</evidence>
<sequence length="132" mass="15117">MLKRLLLYLCLLWRITAKDPEECSIRVDVLDGSDLVEAVALFLADSTQALDPQQCASDCFRHNCDVAYFDMVSRRCQFSSDTSETVRSSCDNFETVEMKAGVAELDKVKRYCIHCIGMKIFIESQFRLVVWT</sequence>
<evidence type="ECO:0000313" key="4">
    <source>
        <dbReference type="WBParaSite" id="NBR_0002063901-mRNA-1"/>
    </source>
</evidence>
<dbReference type="WBParaSite" id="NBR_0002063901-mRNA-1">
    <property type="protein sequence ID" value="NBR_0002063901-mRNA-1"/>
    <property type="gene ID" value="NBR_0002063901"/>
</dbReference>
<organism evidence="4">
    <name type="scientific">Nippostrongylus brasiliensis</name>
    <name type="common">Rat hookworm</name>
    <dbReference type="NCBI Taxonomy" id="27835"/>
    <lineage>
        <taxon>Eukaryota</taxon>
        <taxon>Metazoa</taxon>
        <taxon>Ecdysozoa</taxon>
        <taxon>Nematoda</taxon>
        <taxon>Chromadorea</taxon>
        <taxon>Rhabditida</taxon>
        <taxon>Rhabditina</taxon>
        <taxon>Rhabditomorpha</taxon>
        <taxon>Strongyloidea</taxon>
        <taxon>Heligmosomidae</taxon>
        <taxon>Nippostrongylus</taxon>
    </lineage>
</organism>
<keyword evidence="3" id="KW-1185">Reference proteome</keyword>
<keyword evidence="1" id="KW-0732">Signal</keyword>
<name>A0A0N4YTR7_NIPBR</name>
<evidence type="ECO:0000313" key="3">
    <source>
        <dbReference type="Proteomes" id="UP000271162"/>
    </source>
</evidence>
<proteinExistence type="predicted"/>
<dbReference type="OMA" id="CIHCIGM"/>
<reference evidence="4" key="1">
    <citation type="submission" date="2017-02" db="UniProtKB">
        <authorList>
            <consortium name="WormBaseParasite"/>
        </authorList>
    </citation>
    <scope>IDENTIFICATION</scope>
</reference>
<feature type="signal peptide" evidence="1">
    <location>
        <begin position="1"/>
        <end position="17"/>
    </location>
</feature>